<dbReference type="PROSITE" id="PS51257">
    <property type="entry name" value="PROKAR_LIPOPROTEIN"/>
    <property type="match status" value="1"/>
</dbReference>
<evidence type="ECO:0000313" key="2">
    <source>
        <dbReference type="EMBL" id="QTC91127.1"/>
    </source>
</evidence>
<dbReference type="RefSeq" id="WP_207870156.1">
    <property type="nucleotide sequence ID" value="NZ_CP062222.1"/>
</dbReference>
<sequence length="210" mass="21403">MSRHWLAALALIPSLAGCDRPEPAAPAAPSPAGTTAPAPAPAAAPALPAGWKTYSDPALGIAFDYAPDRHTDGCGDVGEGVVCIGLFGPGQGGEGEALIYFQPVDGSLDTVATEQAGFEKNAQGVLMTTYGRFEPVPVERFTARGGPGLKATVTCGTEDEETGFHAAGGECLWAVVSDGTRSVVATTQGRIGLDADTMTSLNSVRFIPKG</sequence>
<keyword evidence="3" id="KW-1185">Reference proteome</keyword>
<organism evidence="2 3">
    <name type="scientific">Brevundimonas goettingensis</name>
    <dbReference type="NCBI Taxonomy" id="2774190"/>
    <lineage>
        <taxon>Bacteria</taxon>
        <taxon>Pseudomonadati</taxon>
        <taxon>Pseudomonadota</taxon>
        <taxon>Alphaproteobacteria</taxon>
        <taxon>Caulobacterales</taxon>
        <taxon>Caulobacteraceae</taxon>
        <taxon>Brevundimonas</taxon>
    </lineage>
</organism>
<name>A0A975C1E5_9CAUL</name>
<proteinExistence type="predicted"/>
<feature type="compositionally biased region" description="Low complexity" evidence="1">
    <location>
        <begin position="30"/>
        <end position="42"/>
    </location>
</feature>
<reference evidence="2" key="1">
    <citation type="submission" date="2020-09" db="EMBL/GenBank/DDBJ databases">
        <title>Brevundimonas sp. LVF2 isolated from a puddle in Goettingen, Germany.</title>
        <authorList>
            <person name="Friedrich I."/>
            <person name="Klassen A."/>
            <person name="Hannes N."/>
            <person name="Schneider D."/>
            <person name="Hertel R."/>
            <person name="Daniel R."/>
        </authorList>
    </citation>
    <scope>NUCLEOTIDE SEQUENCE</scope>
    <source>
        <strain evidence="2">LVF2</strain>
    </source>
</reference>
<evidence type="ECO:0000256" key="1">
    <source>
        <dbReference type="SAM" id="MobiDB-lite"/>
    </source>
</evidence>
<dbReference type="KEGG" id="bgoe:IFJ75_18285"/>
<evidence type="ECO:0000313" key="3">
    <source>
        <dbReference type="Proteomes" id="UP000663918"/>
    </source>
</evidence>
<accession>A0A975C1E5</accession>
<dbReference type="Proteomes" id="UP000663918">
    <property type="component" value="Chromosome"/>
</dbReference>
<feature type="region of interest" description="Disordered" evidence="1">
    <location>
        <begin position="21"/>
        <end position="42"/>
    </location>
</feature>
<dbReference type="EMBL" id="CP062222">
    <property type="protein sequence ID" value="QTC91127.1"/>
    <property type="molecule type" value="Genomic_DNA"/>
</dbReference>
<dbReference type="AlphaFoldDB" id="A0A975C1E5"/>
<gene>
    <name evidence="2" type="ORF">IFJ75_18285</name>
</gene>
<protein>
    <submittedName>
        <fullName evidence="2">Uncharacterized protein</fullName>
    </submittedName>
</protein>